<organism evidence="3 4">
    <name type="scientific">Halococcoides cellulosivorans</name>
    <dbReference type="NCBI Taxonomy" id="1679096"/>
    <lineage>
        <taxon>Archaea</taxon>
        <taxon>Methanobacteriati</taxon>
        <taxon>Methanobacteriota</taxon>
        <taxon>Stenosarchaea group</taxon>
        <taxon>Halobacteria</taxon>
        <taxon>Halobacteriales</taxon>
        <taxon>Haloarculaceae</taxon>
        <taxon>Halococcoides</taxon>
    </lineage>
</organism>
<dbReference type="AlphaFoldDB" id="A0A2R4WYS1"/>
<feature type="compositionally biased region" description="Acidic residues" evidence="1">
    <location>
        <begin position="25"/>
        <end position="41"/>
    </location>
</feature>
<dbReference type="EMBL" id="CP028858">
    <property type="protein sequence ID" value="AWB26681.1"/>
    <property type="molecule type" value="Genomic_DNA"/>
</dbReference>
<dbReference type="Gene3D" id="2.30.30.40">
    <property type="entry name" value="SH3 Domains"/>
    <property type="match status" value="1"/>
</dbReference>
<dbReference type="Gene3D" id="2.40.50.180">
    <property type="entry name" value="CheA-289, Domain 4"/>
    <property type="match status" value="1"/>
</dbReference>
<dbReference type="SUPFAM" id="SSF50341">
    <property type="entry name" value="CheW-like"/>
    <property type="match status" value="1"/>
</dbReference>
<feature type="region of interest" description="Disordered" evidence="1">
    <location>
        <begin position="108"/>
        <end position="147"/>
    </location>
</feature>
<dbReference type="Pfam" id="PF01584">
    <property type="entry name" value="CheW"/>
    <property type="match status" value="1"/>
</dbReference>
<feature type="compositionally biased region" description="Polar residues" evidence="1">
    <location>
        <begin position="42"/>
        <end position="53"/>
    </location>
</feature>
<feature type="region of interest" description="Disordered" evidence="1">
    <location>
        <begin position="1"/>
        <end position="90"/>
    </location>
</feature>
<dbReference type="PANTHER" id="PTHR22617:SF23">
    <property type="entry name" value="CHEMOTAXIS PROTEIN CHEW"/>
    <property type="match status" value="1"/>
</dbReference>
<reference evidence="3 4" key="1">
    <citation type="submission" date="2018-04" db="EMBL/GenBank/DDBJ databases">
        <title>Halococcoides cellulosivorans gen. nov., sp. nov., an extremely halophilic cellulose-utilizing haloarchaeon from hypersaline lakes.</title>
        <authorList>
            <person name="Sorokin D.Y."/>
            <person name="Toshchakov S.V."/>
            <person name="Samarov N.I."/>
            <person name="Korzhenkov A."/>
            <person name="Kublanov I.V."/>
        </authorList>
    </citation>
    <scope>NUCLEOTIDE SEQUENCE [LARGE SCALE GENOMIC DNA]</scope>
    <source>
        <strain evidence="3 4">HArcel1</strain>
    </source>
</reference>
<evidence type="ECO:0000259" key="2">
    <source>
        <dbReference type="PROSITE" id="PS50851"/>
    </source>
</evidence>
<dbReference type="GO" id="GO:0005829">
    <property type="term" value="C:cytosol"/>
    <property type="evidence" value="ECO:0007669"/>
    <property type="project" value="TreeGrafter"/>
</dbReference>
<keyword evidence="4" id="KW-1185">Reference proteome</keyword>
<protein>
    <submittedName>
        <fullName evidence="3">Chemotaxis protein CheW</fullName>
    </submittedName>
</protein>
<gene>
    <name evidence="3" type="ORF">HARCEL1_02610</name>
</gene>
<dbReference type="InterPro" id="IPR039315">
    <property type="entry name" value="CheW"/>
</dbReference>
<dbReference type="Proteomes" id="UP000244727">
    <property type="component" value="Chromosome"/>
</dbReference>
<dbReference type="RefSeq" id="WP_108381050.1">
    <property type="nucleotide sequence ID" value="NZ_CP028858.1"/>
</dbReference>
<dbReference type="GeneID" id="36511363"/>
<dbReference type="PANTHER" id="PTHR22617">
    <property type="entry name" value="CHEMOTAXIS SENSOR HISTIDINE KINASE-RELATED"/>
    <property type="match status" value="1"/>
</dbReference>
<dbReference type="KEGG" id="harc:HARCEL1_02610"/>
<dbReference type="InterPro" id="IPR002545">
    <property type="entry name" value="CheW-lke_dom"/>
</dbReference>
<feature type="domain" description="CheW-like" evidence="2">
    <location>
        <begin position="151"/>
        <end position="288"/>
    </location>
</feature>
<evidence type="ECO:0000313" key="4">
    <source>
        <dbReference type="Proteomes" id="UP000244727"/>
    </source>
</evidence>
<name>A0A2R4WYS1_9EURY</name>
<dbReference type="InterPro" id="IPR036061">
    <property type="entry name" value="CheW-like_dom_sf"/>
</dbReference>
<feature type="compositionally biased region" description="Basic and acidic residues" evidence="1">
    <location>
        <begin position="1"/>
        <end position="13"/>
    </location>
</feature>
<dbReference type="GO" id="GO:0007165">
    <property type="term" value="P:signal transduction"/>
    <property type="evidence" value="ECO:0007669"/>
    <property type="project" value="InterPro"/>
</dbReference>
<evidence type="ECO:0000313" key="3">
    <source>
        <dbReference type="EMBL" id="AWB26681.1"/>
    </source>
</evidence>
<sequence>MTDDDRMDRAERIKRMREGRRDDASSDDSTPEETAGDESSDDSPTGQDPTASERSPGPDPASGASDEDRPDAASDSPADEGIDSDAMAAAKRVAESVSGVDADTLAATNDAVESGAVDPTESDPETVVPTETDAGAAESSAETVAPTETVETRVLEFQLGDERYCIDIAYVEEIVKDEAITRVPNTPALVEGVVDLRGQITTILDPKEVIDVDDSETGSLIVVFDAEAVEDQGAIGWLVDEVHQVGPVSKSDLRDSPVEEAYINGVIDRDDQFVLWIEPDLALDAIDEE</sequence>
<dbReference type="SMART" id="SM00260">
    <property type="entry name" value="CheW"/>
    <property type="match status" value="1"/>
</dbReference>
<dbReference type="GO" id="GO:0006935">
    <property type="term" value="P:chemotaxis"/>
    <property type="evidence" value="ECO:0007669"/>
    <property type="project" value="InterPro"/>
</dbReference>
<evidence type="ECO:0000256" key="1">
    <source>
        <dbReference type="SAM" id="MobiDB-lite"/>
    </source>
</evidence>
<accession>A0A2R4WYS1</accession>
<dbReference type="PROSITE" id="PS50851">
    <property type="entry name" value="CHEW"/>
    <property type="match status" value="1"/>
</dbReference>
<proteinExistence type="predicted"/>